<dbReference type="InterPro" id="IPR027417">
    <property type="entry name" value="P-loop_NTPase"/>
</dbReference>
<feature type="domain" description="AAA" evidence="1">
    <location>
        <begin position="10"/>
        <end position="195"/>
    </location>
</feature>
<dbReference type="PANTHER" id="PTHR13696">
    <property type="entry name" value="P-LOOP CONTAINING NUCLEOSIDE TRIPHOSPHATE HYDROLASE"/>
    <property type="match status" value="1"/>
</dbReference>
<dbReference type="Pfam" id="PF13614">
    <property type="entry name" value="AAA_31"/>
    <property type="match status" value="1"/>
</dbReference>
<evidence type="ECO:0000313" key="3">
    <source>
        <dbReference type="Proteomes" id="UP000274545"/>
    </source>
</evidence>
<name>A0A3S0SKG9_9MOLU</name>
<dbReference type="PANTHER" id="PTHR13696:SF99">
    <property type="entry name" value="COBYRINIC ACID AC-DIAMIDE SYNTHASE"/>
    <property type="match status" value="1"/>
</dbReference>
<dbReference type="Gene3D" id="3.40.50.300">
    <property type="entry name" value="P-loop containing nucleotide triphosphate hydrolases"/>
    <property type="match status" value="1"/>
</dbReference>
<dbReference type="CDD" id="cd02042">
    <property type="entry name" value="ParAB_family"/>
    <property type="match status" value="1"/>
</dbReference>
<dbReference type="InterPro" id="IPR050678">
    <property type="entry name" value="DNA_Partitioning_ATPase"/>
</dbReference>
<dbReference type="Proteomes" id="UP000274545">
    <property type="component" value="Unassembled WGS sequence"/>
</dbReference>
<dbReference type="InterPro" id="IPR025669">
    <property type="entry name" value="AAA_dom"/>
</dbReference>
<proteinExistence type="predicted"/>
<reference evidence="2 3" key="1">
    <citation type="journal article" date="2019" name="Genome Biol. Evol.">
        <title>Toxin and genome evolution in a Drosophila defensive symbiosis.</title>
        <authorList>
            <person name="Ballinger M.J."/>
            <person name="Gawryluk R.M."/>
            <person name="Perlman S.J."/>
        </authorList>
    </citation>
    <scope>NUCLEOTIDE SEQUENCE [LARGE SCALE GENOMIC DNA]</scope>
    <source>
        <strain evidence="3">sNeo</strain>
    </source>
</reference>
<comment type="caution">
    <text evidence="2">The sequence shown here is derived from an EMBL/GenBank/DDBJ whole genome shotgun (WGS) entry which is preliminary data.</text>
</comment>
<accession>A0A3S0SKG9</accession>
<dbReference type="AlphaFoldDB" id="A0A3S0SKG9"/>
<gene>
    <name evidence="2" type="ORF">D6D54_07915</name>
</gene>
<dbReference type="SUPFAM" id="SSF52540">
    <property type="entry name" value="P-loop containing nucleoside triphosphate hydrolases"/>
    <property type="match status" value="1"/>
</dbReference>
<sequence length="269" mass="30792">MIIERKTKIMKMISFCNKKGGVGKTTLCKNVAYKLALDGAKVLLIDLDPQATLSVQLISKKGNNDNSIIELVSSKNAIKHIKIKTLVQETKHKNIDIITGNEDLTNSNTIINTVFAVEQRYIIADMIYQSNQETFDSYDYVLIDYPPTIQELAINFLTISDFIIIPINAGNGSYKGLIDLKNTLNYVCRLNNRDLPSIKVIFNNIKDNENTSFIYKLLVKNDLANYLLNNIIKNSDTFIKTENELSSIWTNQHYWRQKQAYEELIKEIK</sequence>
<organism evidence="2 3">
    <name type="scientific">Spiroplasma poulsonii</name>
    <dbReference type="NCBI Taxonomy" id="2138"/>
    <lineage>
        <taxon>Bacteria</taxon>
        <taxon>Bacillati</taxon>
        <taxon>Mycoplasmatota</taxon>
        <taxon>Mollicutes</taxon>
        <taxon>Entomoplasmatales</taxon>
        <taxon>Spiroplasmataceae</taxon>
        <taxon>Spiroplasma</taxon>
    </lineage>
</organism>
<evidence type="ECO:0000259" key="1">
    <source>
        <dbReference type="Pfam" id="PF13614"/>
    </source>
</evidence>
<protein>
    <submittedName>
        <fullName evidence="2">ParA family protein</fullName>
    </submittedName>
</protein>
<dbReference type="EMBL" id="RAHC01000014">
    <property type="protein sequence ID" value="RUP75751.1"/>
    <property type="molecule type" value="Genomic_DNA"/>
</dbReference>
<evidence type="ECO:0000313" key="2">
    <source>
        <dbReference type="EMBL" id="RUP75751.1"/>
    </source>
</evidence>